<protein>
    <submittedName>
        <fullName evidence="1">Uncharacterized protein</fullName>
    </submittedName>
</protein>
<proteinExistence type="predicted"/>
<keyword evidence="2" id="KW-1185">Reference proteome</keyword>
<dbReference type="EMBL" id="JARBHB010000013">
    <property type="protein sequence ID" value="KAJ8869905.1"/>
    <property type="molecule type" value="Genomic_DNA"/>
</dbReference>
<accession>A0ABQ9GBW4</accession>
<reference evidence="1 2" key="1">
    <citation type="submission" date="2023-02" db="EMBL/GenBank/DDBJ databases">
        <title>LHISI_Scaffold_Assembly.</title>
        <authorList>
            <person name="Stuart O.P."/>
            <person name="Cleave R."/>
            <person name="Magrath M.J.L."/>
            <person name="Mikheyev A.S."/>
        </authorList>
    </citation>
    <scope>NUCLEOTIDE SEQUENCE [LARGE SCALE GENOMIC DNA]</scope>
    <source>
        <strain evidence="1">Daus_M_001</strain>
        <tissue evidence="1">Leg muscle</tissue>
    </source>
</reference>
<sequence>MGLKYERFQKVAKALISEKQPLAPFVHCGAHGVNFVTMECCKASKTVKRSHKVGKLFSNTIEEKSTFAHIIDQSSDLDAPVKNIGVKIKPLGCTCWIYRKSQIDEIVVI</sequence>
<name>A0ABQ9GBW4_9NEOP</name>
<organism evidence="1 2">
    <name type="scientific">Dryococelus australis</name>
    <dbReference type="NCBI Taxonomy" id="614101"/>
    <lineage>
        <taxon>Eukaryota</taxon>
        <taxon>Metazoa</taxon>
        <taxon>Ecdysozoa</taxon>
        <taxon>Arthropoda</taxon>
        <taxon>Hexapoda</taxon>
        <taxon>Insecta</taxon>
        <taxon>Pterygota</taxon>
        <taxon>Neoptera</taxon>
        <taxon>Polyneoptera</taxon>
        <taxon>Phasmatodea</taxon>
        <taxon>Verophasmatodea</taxon>
        <taxon>Anareolatae</taxon>
        <taxon>Phasmatidae</taxon>
        <taxon>Eurycanthinae</taxon>
        <taxon>Dryococelus</taxon>
    </lineage>
</organism>
<gene>
    <name evidence="1" type="ORF">PR048_028914</name>
</gene>
<comment type="caution">
    <text evidence="1">The sequence shown here is derived from an EMBL/GenBank/DDBJ whole genome shotgun (WGS) entry which is preliminary data.</text>
</comment>
<dbReference type="Proteomes" id="UP001159363">
    <property type="component" value="Chromosome 12"/>
</dbReference>
<evidence type="ECO:0000313" key="2">
    <source>
        <dbReference type="Proteomes" id="UP001159363"/>
    </source>
</evidence>
<evidence type="ECO:0000313" key="1">
    <source>
        <dbReference type="EMBL" id="KAJ8869905.1"/>
    </source>
</evidence>